<dbReference type="Pfam" id="PF05050">
    <property type="entry name" value="Methyltransf_21"/>
    <property type="match status" value="1"/>
</dbReference>
<dbReference type="EMBL" id="UINC01048187">
    <property type="protein sequence ID" value="SVB58420.1"/>
    <property type="molecule type" value="Genomic_DNA"/>
</dbReference>
<dbReference type="InterPro" id="IPR052514">
    <property type="entry name" value="SAM-dependent_MTase"/>
</dbReference>
<proteinExistence type="predicted"/>
<gene>
    <name evidence="2" type="ORF">METZ01_LOCUS211274</name>
</gene>
<dbReference type="InterPro" id="IPR006342">
    <property type="entry name" value="FkbM_mtfrase"/>
</dbReference>
<protein>
    <recommendedName>
        <fullName evidence="1">Methyltransferase FkbM domain-containing protein</fullName>
    </recommendedName>
</protein>
<organism evidence="2">
    <name type="scientific">marine metagenome</name>
    <dbReference type="NCBI Taxonomy" id="408172"/>
    <lineage>
        <taxon>unclassified sequences</taxon>
        <taxon>metagenomes</taxon>
        <taxon>ecological metagenomes</taxon>
    </lineage>
</organism>
<name>A0A382F633_9ZZZZ</name>
<feature type="non-terminal residue" evidence="2">
    <location>
        <position position="1"/>
    </location>
</feature>
<dbReference type="CDD" id="cd02440">
    <property type="entry name" value="AdoMet_MTases"/>
    <property type="match status" value="1"/>
</dbReference>
<reference evidence="2" key="1">
    <citation type="submission" date="2018-05" db="EMBL/GenBank/DDBJ databases">
        <authorList>
            <person name="Lanie J.A."/>
            <person name="Ng W.-L."/>
            <person name="Kazmierczak K.M."/>
            <person name="Andrzejewski T.M."/>
            <person name="Davidsen T.M."/>
            <person name="Wayne K.J."/>
            <person name="Tettelin H."/>
            <person name="Glass J.I."/>
            <person name="Rusch D."/>
            <person name="Podicherti R."/>
            <person name="Tsui H.-C.T."/>
            <person name="Winkler M.E."/>
        </authorList>
    </citation>
    <scope>NUCLEOTIDE SEQUENCE</scope>
</reference>
<dbReference type="NCBIfam" id="TIGR01444">
    <property type="entry name" value="fkbM_fam"/>
    <property type="match status" value="1"/>
</dbReference>
<dbReference type="Gene3D" id="3.40.50.150">
    <property type="entry name" value="Vaccinia Virus protein VP39"/>
    <property type="match status" value="1"/>
</dbReference>
<accession>A0A382F633</accession>
<sequence length="285" mass="32480">VDVVELKEKIINTLLNSSLVRSNLVISLGRMIRSLSKSNFIEIEGRKMFTHGNDGLALSIFKVYEPAQTKIVKQYVREGDVVIDIGAHVGYYTLLMAQLVGKKGKVFSFEPDPLNFQLLKKSVEINRFDNVILIQKAVSNTTEKIKLFVGNNDRAINRIYDAKLGDAKESIEVESITLDEYFQDNSESLNFIKIDSEGSEAKIVNGMQRLLSENRKLVMMTEFFPFLIQKSGNDPNQHLKLLEKAGFHLYNILDKEEKTNAINSENFLKNEMDTQYCTNLLCIKQ</sequence>
<dbReference type="SUPFAM" id="SSF53335">
    <property type="entry name" value="S-adenosyl-L-methionine-dependent methyltransferases"/>
    <property type="match status" value="1"/>
</dbReference>
<feature type="domain" description="Methyltransferase FkbM" evidence="1">
    <location>
        <begin position="84"/>
        <end position="248"/>
    </location>
</feature>
<dbReference type="PANTHER" id="PTHR34203:SF15">
    <property type="entry name" value="SLL1173 PROTEIN"/>
    <property type="match status" value="1"/>
</dbReference>
<evidence type="ECO:0000313" key="2">
    <source>
        <dbReference type="EMBL" id="SVB58420.1"/>
    </source>
</evidence>
<evidence type="ECO:0000259" key="1">
    <source>
        <dbReference type="Pfam" id="PF05050"/>
    </source>
</evidence>
<dbReference type="AlphaFoldDB" id="A0A382F633"/>
<dbReference type="InterPro" id="IPR029063">
    <property type="entry name" value="SAM-dependent_MTases_sf"/>
</dbReference>
<dbReference type="PANTHER" id="PTHR34203">
    <property type="entry name" value="METHYLTRANSFERASE, FKBM FAMILY PROTEIN"/>
    <property type="match status" value="1"/>
</dbReference>